<evidence type="ECO:0000256" key="4">
    <source>
        <dbReference type="SAM" id="MobiDB-lite"/>
    </source>
</evidence>
<dbReference type="PANTHER" id="PTHR10884:SF14">
    <property type="entry name" value="NADH DEHYDROGENASE [UBIQUINONE] IRON-SULFUR PROTEIN 3, MITOCHONDRIAL"/>
    <property type="match status" value="1"/>
</dbReference>
<feature type="domain" description="NADH:ubiquinone oxidoreductase 30kDa subunit" evidence="5">
    <location>
        <begin position="172"/>
        <end position="286"/>
    </location>
</feature>
<dbReference type="GO" id="GO:0008137">
    <property type="term" value="F:NADH dehydrogenase (ubiquinone) activity"/>
    <property type="evidence" value="ECO:0007669"/>
    <property type="project" value="InterPro"/>
</dbReference>
<dbReference type="Pfam" id="PF00329">
    <property type="entry name" value="Complex1_30kDa"/>
    <property type="match status" value="1"/>
</dbReference>
<sequence length="292" mass="32789">MSEDKNQREEKDHKQEQEQGHKLEQKSEPSSTPHEPSHEPLQQEAISSSTQDVHSQAISQEEKVETAALHETANLEQKQTPPKPPANATDTEAAKDKSKNDTKATPTPTGSAKERPAKPPRAAKSAEAVPEEPSPLQPLLDQLLEGIKREVAESAVQSAGINQKNGHLITLVVACEHWLRLAEWLKHDPAWQCNYLRNLSGVDQESYLEVVYHLIGLSTRREVAIHVRADCDSPSIPSVTSLWEAANWNEREVYDLFGIHFSDHPNLTRIMMPDQWVGHPLRKDYEPLDSEV</sequence>
<keyword evidence="7" id="KW-1185">Reference proteome</keyword>
<dbReference type="Gene3D" id="3.30.460.80">
    <property type="entry name" value="NADH:ubiquinone oxidoreductase, 30kDa subunit"/>
    <property type="match status" value="1"/>
</dbReference>
<gene>
    <name evidence="6" type="ORF">SAMN06295960_2761</name>
</gene>
<dbReference type="PANTHER" id="PTHR10884">
    <property type="entry name" value="NADH DEHYDROGENASE UBIQUINONE IRON-SULFUR PROTEIN 3"/>
    <property type="match status" value="1"/>
</dbReference>
<evidence type="ECO:0000313" key="7">
    <source>
        <dbReference type="Proteomes" id="UP000193834"/>
    </source>
</evidence>
<evidence type="ECO:0000256" key="1">
    <source>
        <dbReference type="ARBA" id="ARBA00007569"/>
    </source>
</evidence>
<dbReference type="EMBL" id="FXAZ01000003">
    <property type="protein sequence ID" value="SMG45464.1"/>
    <property type="molecule type" value="Genomic_DNA"/>
</dbReference>
<evidence type="ECO:0000256" key="2">
    <source>
        <dbReference type="ARBA" id="ARBA00022448"/>
    </source>
</evidence>
<dbReference type="InterPro" id="IPR037232">
    <property type="entry name" value="NADH_quin_OxRdtase_su_C/D-like"/>
</dbReference>
<evidence type="ECO:0000313" key="6">
    <source>
        <dbReference type="EMBL" id="SMG45464.1"/>
    </source>
</evidence>
<dbReference type="InterPro" id="IPR001268">
    <property type="entry name" value="NADH_UbQ_OxRdtase_30kDa_su"/>
</dbReference>
<accession>A0A1X7KV53</accession>
<dbReference type="RefSeq" id="WP_244903399.1">
    <property type="nucleotide sequence ID" value="NZ_FXAZ01000003.1"/>
</dbReference>
<comment type="similarity">
    <text evidence="1">Belongs to the complex I 30 kDa subunit family.</text>
</comment>
<protein>
    <recommendedName>
        <fullName evidence="3">NAD(P)H dehydrogenase subunit J</fullName>
    </recommendedName>
</protein>
<reference evidence="6 7" key="1">
    <citation type="submission" date="2017-04" db="EMBL/GenBank/DDBJ databases">
        <authorList>
            <person name="Afonso C.L."/>
            <person name="Miller P.J."/>
            <person name="Scott M.A."/>
            <person name="Spackman E."/>
            <person name="Goraichik I."/>
            <person name="Dimitrov K.M."/>
            <person name="Suarez D.L."/>
            <person name="Swayne D.E."/>
        </authorList>
    </citation>
    <scope>NUCLEOTIDE SEQUENCE [LARGE SCALE GENOMIC DNA]</scope>
    <source>
        <strain evidence="6 7">11</strain>
    </source>
</reference>
<feature type="compositionally biased region" description="Basic and acidic residues" evidence="4">
    <location>
        <begin position="1"/>
        <end position="27"/>
    </location>
</feature>
<dbReference type="AlphaFoldDB" id="A0A1X7KV53"/>
<feature type="compositionally biased region" description="Basic and acidic residues" evidence="4">
    <location>
        <begin position="92"/>
        <end position="102"/>
    </location>
</feature>
<dbReference type="SUPFAM" id="SSF143243">
    <property type="entry name" value="Nqo5-like"/>
    <property type="match status" value="1"/>
</dbReference>
<name>A0A1X7KV53_9BACL</name>
<evidence type="ECO:0000259" key="5">
    <source>
        <dbReference type="Pfam" id="PF00329"/>
    </source>
</evidence>
<evidence type="ECO:0000256" key="3">
    <source>
        <dbReference type="ARBA" id="ARBA00031773"/>
    </source>
</evidence>
<proteinExistence type="inferred from homology"/>
<feature type="compositionally biased region" description="Polar residues" evidence="4">
    <location>
        <begin position="44"/>
        <end position="59"/>
    </location>
</feature>
<dbReference type="GO" id="GO:0016651">
    <property type="term" value="F:oxidoreductase activity, acting on NAD(P)H"/>
    <property type="evidence" value="ECO:0007669"/>
    <property type="project" value="InterPro"/>
</dbReference>
<dbReference type="InterPro" id="IPR010218">
    <property type="entry name" value="NADH_DH_suC"/>
</dbReference>
<dbReference type="NCBIfam" id="TIGR01961">
    <property type="entry name" value="NuoC_fam"/>
    <property type="match status" value="1"/>
</dbReference>
<organism evidence="6 7">
    <name type="scientific">Paenibacillus aquistagni</name>
    <dbReference type="NCBI Taxonomy" id="1852522"/>
    <lineage>
        <taxon>Bacteria</taxon>
        <taxon>Bacillati</taxon>
        <taxon>Bacillota</taxon>
        <taxon>Bacilli</taxon>
        <taxon>Bacillales</taxon>
        <taxon>Paenibacillaceae</taxon>
        <taxon>Paenibacillus</taxon>
    </lineage>
</organism>
<dbReference type="STRING" id="1852522.SAMN06295960_2761"/>
<dbReference type="Proteomes" id="UP000193834">
    <property type="component" value="Unassembled WGS sequence"/>
</dbReference>
<keyword evidence="2" id="KW-0813">Transport</keyword>
<feature type="region of interest" description="Disordered" evidence="4">
    <location>
        <begin position="1"/>
        <end position="136"/>
    </location>
</feature>